<organism evidence="3 4">
    <name type="scientific">Streptomyces cellulosae</name>
    <dbReference type="NCBI Taxonomy" id="1968"/>
    <lineage>
        <taxon>Bacteria</taxon>
        <taxon>Bacillati</taxon>
        <taxon>Actinomycetota</taxon>
        <taxon>Actinomycetes</taxon>
        <taxon>Kitasatosporales</taxon>
        <taxon>Streptomycetaceae</taxon>
        <taxon>Streptomyces</taxon>
    </lineage>
</organism>
<sequence>MRVAPAACVLHGEEPALLAELAAHRGLAQLGLRHLAPTVLTSRTSLDKTLAALRAAGYAPVAETHDGTVRVEKAQRHRAVAPLPSPLPSPRLSGGTSRRRKTDVRTEEAPVTGDLRALATRLKTAPPATPQPDPYNGIPFDSDTEEIIAGYARQLSLTDVRQLAHAVNEGRPVTIQYVAASGSRTIRTLSELDLDPPYLYAWCHLRNDERVFTLSRIDGVMPG</sequence>
<dbReference type="InterPro" id="IPR026881">
    <property type="entry name" value="WYL_dom"/>
</dbReference>
<dbReference type="Proteomes" id="UP001612415">
    <property type="component" value="Unassembled WGS sequence"/>
</dbReference>
<evidence type="ECO:0000256" key="1">
    <source>
        <dbReference type="SAM" id="MobiDB-lite"/>
    </source>
</evidence>
<comment type="caution">
    <text evidence="3">The sequence shown here is derived from an EMBL/GenBank/DDBJ whole genome shotgun (WGS) entry which is preliminary data.</text>
</comment>
<evidence type="ECO:0000313" key="3">
    <source>
        <dbReference type="EMBL" id="MFI5676964.1"/>
    </source>
</evidence>
<evidence type="ECO:0000313" key="4">
    <source>
        <dbReference type="Proteomes" id="UP001612415"/>
    </source>
</evidence>
<reference evidence="3 4" key="1">
    <citation type="submission" date="2024-10" db="EMBL/GenBank/DDBJ databases">
        <title>The Natural Products Discovery Center: Release of the First 8490 Sequenced Strains for Exploring Actinobacteria Biosynthetic Diversity.</title>
        <authorList>
            <person name="Kalkreuter E."/>
            <person name="Kautsar S.A."/>
            <person name="Yang D."/>
            <person name="Bader C.D."/>
            <person name="Teijaro C.N."/>
            <person name="Fluegel L."/>
            <person name="Davis C.M."/>
            <person name="Simpson J.R."/>
            <person name="Lauterbach L."/>
            <person name="Steele A.D."/>
            <person name="Gui C."/>
            <person name="Meng S."/>
            <person name="Li G."/>
            <person name="Viehrig K."/>
            <person name="Ye F."/>
            <person name="Su P."/>
            <person name="Kiefer A.F."/>
            <person name="Nichols A."/>
            <person name="Cepeda A.J."/>
            <person name="Yan W."/>
            <person name="Fan B."/>
            <person name="Jiang Y."/>
            <person name="Adhikari A."/>
            <person name="Zheng C.-J."/>
            <person name="Schuster L."/>
            <person name="Cowan T.M."/>
            <person name="Smanski M.J."/>
            <person name="Chevrette M.G."/>
            <person name="De Carvalho L.P.S."/>
            <person name="Shen B."/>
        </authorList>
    </citation>
    <scope>NUCLEOTIDE SEQUENCE [LARGE SCALE GENOMIC DNA]</scope>
    <source>
        <strain evidence="3 4">NPDC051599</strain>
    </source>
</reference>
<dbReference type="PROSITE" id="PS52050">
    <property type="entry name" value="WYL"/>
    <property type="match status" value="1"/>
</dbReference>
<dbReference type="EMBL" id="JBITDC010000007">
    <property type="protein sequence ID" value="MFI5676964.1"/>
    <property type="molecule type" value="Genomic_DNA"/>
</dbReference>
<gene>
    <name evidence="3" type="ORF">ACIA8P_20190</name>
</gene>
<proteinExistence type="predicted"/>
<feature type="region of interest" description="Disordered" evidence="1">
    <location>
        <begin position="76"/>
        <end position="110"/>
    </location>
</feature>
<accession>A0ABW7Y3M2</accession>
<dbReference type="RefSeq" id="WP_398657661.1">
    <property type="nucleotide sequence ID" value="NZ_JBITDC010000007.1"/>
</dbReference>
<protein>
    <submittedName>
        <fullName evidence="3">WYL domain-containing protein</fullName>
    </submittedName>
</protein>
<keyword evidence="4" id="KW-1185">Reference proteome</keyword>
<dbReference type="Pfam" id="PF13280">
    <property type="entry name" value="WYL"/>
    <property type="match status" value="1"/>
</dbReference>
<evidence type="ECO:0000259" key="2">
    <source>
        <dbReference type="Pfam" id="PF13280"/>
    </source>
</evidence>
<feature type="domain" description="WYL" evidence="2">
    <location>
        <begin position="161"/>
        <end position="220"/>
    </location>
</feature>
<name>A0ABW7Y3M2_STRCE</name>